<dbReference type="HOGENOM" id="CLU_2019020_0_0_1"/>
<feature type="region of interest" description="Disordered" evidence="1">
    <location>
        <begin position="97"/>
        <end position="123"/>
    </location>
</feature>
<dbReference type="AlphaFoldDB" id="B8BFU1"/>
<dbReference type="EMBL" id="CM000135">
    <property type="protein sequence ID" value="EEC66598.1"/>
    <property type="molecule type" value="Genomic_DNA"/>
</dbReference>
<sequence length="123" mass="13066">MVQEDRRKTSGAAKTVIDLGHAASNVELARSGAAEAISLYHSEESTLASCSSCCSSPKPATPAWTGGGGLATWQYLGSGSVVVDSWSWPWPQQHSTVSRASDSIQQEEKALSLSFPQHPPRPK</sequence>
<evidence type="ECO:0000313" key="2">
    <source>
        <dbReference type="EMBL" id="EEC66598.1"/>
    </source>
</evidence>
<protein>
    <submittedName>
        <fullName evidence="2">Uncharacterized protein</fullName>
    </submittedName>
</protein>
<gene>
    <name evidence="2" type="ORF">OsI_32819</name>
</gene>
<dbReference type="Gramene" id="BGIOSGA032572-TA">
    <property type="protein sequence ID" value="BGIOSGA032572-PA"/>
    <property type="gene ID" value="BGIOSGA032572"/>
</dbReference>
<organism evidence="2 3">
    <name type="scientific">Oryza sativa subsp. indica</name>
    <name type="common">Rice</name>
    <dbReference type="NCBI Taxonomy" id="39946"/>
    <lineage>
        <taxon>Eukaryota</taxon>
        <taxon>Viridiplantae</taxon>
        <taxon>Streptophyta</taxon>
        <taxon>Embryophyta</taxon>
        <taxon>Tracheophyta</taxon>
        <taxon>Spermatophyta</taxon>
        <taxon>Magnoliopsida</taxon>
        <taxon>Liliopsida</taxon>
        <taxon>Poales</taxon>
        <taxon>Poaceae</taxon>
        <taxon>BOP clade</taxon>
        <taxon>Oryzoideae</taxon>
        <taxon>Oryzeae</taxon>
        <taxon>Oryzinae</taxon>
        <taxon>Oryza</taxon>
        <taxon>Oryza sativa</taxon>
    </lineage>
</organism>
<proteinExistence type="predicted"/>
<name>B8BFU1_ORYSI</name>
<reference evidence="2 3" key="1">
    <citation type="journal article" date="2005" name="PLoS Biol.">
        <title>The genomes of Oryza sativa: a history of duplications.</title>
        <authorList>
            <person name="Yu J."/>
            <person name="Wang J."/>
            <person name="Lin W."/>
            <person name="Li S."/>
            <person name="Li H."/>
            <person name="Zhou J."/>
            <person name="Ni P."/>
            <person name="Dong W."/>
            <person name="Hu S."/>
            <person name="Zeng C."/>
            <person name="Zhang J."/>
            <person name="Zhang Y."/>
            <person name="Li R."/>
            <person name="Xu Z."/>
            <person name="Li S."/>
            <person name="Li X."/>
            <person name="Zheng H."/>
            <person name="Cong L."/>
            <person name="Lin L."/>
            <person name="Yin J."/>
            <person name="Geng J."/>
            <person name="Li G."/>
            <person name="Shi J."/>
            <person name="Liu J."/>
            <person name="Lv H."/>
            <person name="Li J."/>
            <person name="Wang J."/>
            <person name="Deng Y."/>
            <person name="Ran L."/>
            <person name="Shi X."/>
            <person name="Wang X."/>
            <person name="Wu Q."/>
            <person name="Li C."/>
            <person name="Ren X."/>
            <person name="Wang J."/>
            <person name="Wang X."/>
            <person name="Li D."/>
            <person name="Liu D."/>
            <person name="Zhang X."/>
            <person name="Ji Z."/>
            <person name="Zhao W."/>
            <person name="Sun Y."/>
            <person name="Zhang Z."/>
            <person name="Bao J."/>
            <person name="Han Y."/>
            <person name="Dong L."/>
            <person name="Ji J."/>
            <person name="Chen P."/>
            <person name="Wu S."/>
            <person name="Liu J."/>
            <person name="Xiao Y."/>
            <person name="Bu D."/>
            <person name="Tan J."/>
            <person name="Yang L."/>
            <person name="Ye C."/>
            <person name="Zhang J."/>
            <person name="Xu J."/>
            <person name="Zhou Y."/>
            <person name="Yu Y."/>
            <person name="Zhang B."/>
            <person name="Zhuang S."/>
            <person name="Wei H."/>
            <person name="Liu B."/>
            <person name="Lei M."/>
            <person name="Yu H."/>
            <person name="Li Y."/>
            <person name="Xu H."/>
            <person name="Wei S."/>
            <person name="He X."/>
            <person name="Fang L."/>
            <person name="Zhang Z."/>
            <person name="Zhang Y."/>
            <person name="Huang X."/>
            <person name="Su Z."/>
            <person name="Tong W."/>
            <person name="Li J."/>
            <person name="Tong Z."/>
            <person name="Li S."/>
            <person name="Ye J."/>
            <person name="Wang L."/>
            <person name="Fang L."/>
            <person name="Lei T."/>
            <person name="Chen C."/>
            <person name="Chen H."/>
            <person name="Xu Z."/>
            <person name="Li H."/>
            <person name="Huang H."/>
            <person name="Zhang F."/>
            <person name="Xu H."/>
            <person name="Li N."/>
            <person name="Zhao C."/>
            <person name="Li S."/>
            <person name="Dong L."/>
            <person name="Huang Y."/>
            <person name="Li L."/>
            <person name="Xi Y."/>
            <person name="Qi Q."/>
            <person name="Li W."/>
            <person name="Zhang B."/>
            <person name="Hu W."/>
            <person name="Zhang Y."/>
            <person name="Tian X."/>
            <person name="Jiao Y."/>
            <person name="Liang X."/>
            <person name="Jin J."/>
            <person name="Gao L."/>
            <person name="Zheng W."/>
            <person name="Hao B."/>
            <person name="Liu S."/>
            <person name="Wang W."/>
            <person name="Yuan L."/>
            <person name="Cao M."/>
            <person name="McDermott J."/>
            <person name="Samudrala R."/>
            <person name="Wang J."/>
            <person name="Wong G.K."/>
            <person name="Yang H."/>
        </authorList>
    </citation>
    <scope>NUCLEOTIDE SEQUENCE [LARGE SCALE GENOMIC DNA]</scope>
    <source>
        <strain evidence="3">cv. 93-11</strain>
    </source>
</reference>
<keyword evidence="3" id="KW-1185">Reference proteome</keyword>
<evidence type="ECO:0000313" key="3">
    <source>
        <dbReference type="Proteomes" id="UP000007015"/>
    </source>
</evidence>
<dbReference type="Proteomes" id="UP000007015">
    <property type="component" value="Chromosome 10"/>
</dbReference>
<dbReference type="OMA" id="TWQYLGS"/>
<evidence type="ECO:0000256" key="1">
    <source>
        <dbReference type="SAM" id="MobiDB-lite"/>
    </source>
</evidence>
<accession>B8BFU1</accession>